<proteinExistence type="predicted"/>
<accession>A0A0L6V9Y7</accession>
<comment type="caution">
    <text evidence="2">The sequence shown here is derived from an EMBL/GenBank/DDBJ whole genome shotgun (WGS) entry which is preliminary data.</text>
</comment>
<reference evidence="2 3" key="1">
    <citation type="submission" date="2015-08" db="EMBL/GenBank/DDBJ databases">
        <title>Next Generation Sequencing and Analysis of the Genome of Puccinia sorghi L Schw, the Causal Agent of Maize Common Rust.</title>
        <authorList>
            <person name="Rochi L."/>
            <person name="Burguener G."/>
            <person name="Darino M."/>
            <person name="Turjanski A."/>
            <person name="Kreff E."/>
            <person name="Dieguez M.J."/>
            <person name="Sacco F."/>
        </authorList>
    </citation>
    <scope>NUCLEOTIDE SEQUENCE [LARGE SCALE GENOMIC DNA]</scope>
    <source>
        <strain evidence="2 3">RO10H11247</strain>
    </source>
</reference>
<feature type="non-terminal residue" evidence="2">
    <location>
        <position position="68"/>
    </location>
</feature>
<dbReference type="VEuPathDB" id="FungiDB:VP01_2182g4"/>
<dbReference type="Proteomes" id="UP000037035">
    <property type="component" value="Unassembled WGS sequence"/>
</dbReference>
<name>A0A0L6V9Y7_9BASI</name>
<dbReference type="OrthoDB" id="10616030at2759"/>
<organism evidence="2 3">
    <name type="scientific">Puccinia sorghi</name>
    <dbReference type="NCBI Taxonomy" id="27349"/>
    <lineage>
        <taxon>Eukaryota</taxon>
        <taxon>Fungi</taxon>
        <taxon>Dikarya</taxon>
        <taxon>Basidiomycota</taxon>
        <taxon>Pucciniomycotina</taxon>
        <taxon>Pucciniomycetes</taxon>
        <taxon>Pucciniales</taxon>
        <taxon>Pucciniaceae</taxon>
        <taxon>Puccinia</taxon>
    </lineage>
</organism>
<evidence type="ECO:0000313" key="3">
    <source>
        <dbReference type="Proteomes" id="UP000037035"/>
    </source>
</evidence>
<sequence>MRLKGKRTSNNPPTCSQSTLDPSSSQVIYLAQDLGKENSKVKCKPQRRDPVFDEVKNIFSEPYCCKGY</sequence>
<keyword evidence="3" id="KW-1185">Reference proteome</keyword>
<dbReference type="AlphaFoldDB" id="A0A0L6V9Y7"/>
<feature type="region of interest" description="Disordered" evidence="1">
    <location>
        <begin position="1"/>
        <end position="23"/>
    </location>
</feature>
<protein>
    <submittedName>
        <fullName evidence="2">Uncharacterized protein</fullName>
    </submittedName>
</protein>
<evidence type="ECO:0000313" key="2">
    <source>
        <dbReference type="EMBL" id="KNZ57347.1"/>
    </source>
</evidence>
<gene>
    <name evidence="2" type="ORF">VP01_2182g4</name>
</gene>
<evidence type="ECO:0000256" key="1">
    <source>
        <dbReference type="SAM" id="MobiDB-lite"/>
    </source>
</evidence>
<dbReference type="EMBL" id="LAVV01007039">
    <property type="protein sequence ID" value="KNZ57347.1"/>
    <property type="molecule type" value="Genomic_DNA"/>
</dbReference>
<feature type="compositionally biased region" description="Polar residues" evidence="1">
    <location>
        <begin position="8"/>
        <end position="23"/>
    </location>
</feature>